<dbReference type="Proteomes" id="UP001060919">
    <property type="component" value="Chromosome"/>
</dbReference>
<dbReference type="AlphaFoldDB" id="A0A915YE01"/>
<name>A0A915YE01_9BACT</name>
<evidence type="ECO:0000313" key="3">
    <source>
        <dbReference type="Proteomes" id="UP001060919"/>
    </source>
</evidence>
<gene>
    <name evidence="2" type="ORF">AsAng_0019780</name>
</gene>
<protein>
    <submittedName>
        <fullName evidence="2">DUF3592 domain-containing protein</fullName>
    </submittedName>
</protein>
<keyword evidence="1" id="KW-1133">Transmembrane helix</keyword>
<sequence>MQGIGNTVRECLFNWKQHKLEIALLLIGLFLMITGAQHYVTTQRFLSNGVKTVATVVDFVKESTAYNDGDCHLMLSYDAYRTTVVAAYDSYCVMGKKIEVVYNPNAPQEVTINDTSALFIGGMLLLIGFLCVFMMVVVYRSKDNMIKKEA</sequence>
<proteinExistence type="predicted"/>
<reference evidence="2" key="1">
    <citation type="submission" date="2022-09" db="EMBL/GenBank/DDBJ databases">
        <title>Aureispira anguillicida sp. nov., isolated from Leptocephalus of Japanese eel Anguilla japonica.</title>
        <authorList>
            <person name="Yuasa K."/>
            <person name="Mekata T."/>
            <person name="Ikunari K."/>
        </authorList>
    </citation>
    <scope>NUCLEOTIDE SEQUENCE</scope>
    <source>
        <strain evidence="2">EL160426</strain>
    </source>
</reference>
<dbReference type="KEGG" id="aup:AsAng_0019780"/>
<feature type="transmembrane region" description="Helical" evidence="1">
    <location>
        <begin position="20"/>
        <end position="40"/>
    </location>
</feature>
<dbReference type="EMBL" id="AP026867">
    <property type="protein sequence ID" value="BDS11266.1"/>
    <property type="molecule type" value="Genomic_DNA"/>
</dbReference>
<evidence type="ECO:0000256" key="1">
    <source>
        <dbReference type="SAM" id="Phobius"/>
    </source>
</evidence>
<keyword evidence="1" id="KW-0472">Membrane</keyword>
<dbReference type="RefSeq" id="WP_264792465.1">
    <property type="nucleotide sequence ID" value="NZ_AP026867.1"/>
</dbReference>
<organism evidence="2 3">
    <name type="scientific">Aureispira anguillae</name>
    <dbReference type="NCBI Taxonomy" id="2864201"/>
    <lineage>
        <taxon>Bacteria</taxon>
        <taxon>Pseudomonadati</taxon>
        <taxon>Bacteroidota</taxon>
        <taxon>Saprospiria</taxon>
        <taxon>Saprospirales</taxon>
        <taxon>Saprospiraceae</taxon>
        <taxon>Aureispira</taxon>
    </lineage>
</organism>
<keyword evidence="3" id="KW-1185">Reference proteome</keyword>
<keyword evidence="1" id="KW-0812">Transmembrane</keyword>
<evidence type="ECO:0000313" key="2">
    <source>
        <dbReference type="EMBL" id="BDS11266.1"/>
    </source>
</evidence>
<feature type="transmembrane region" description="Helical" evidence="1">
    <location>
        <begin position="117"/>
        <end position="139"/>
    </location>
</feature>
<accession>A0A915YE01</accession>